<dbReference type="PANTHER" id="PTHR42944">
    <property type="entry name" value="ADENINE DNA GLYCOSYLASE"/>
    <property type="match status" value="1"/>
</dbReference>
<dbReference type="Proteomes" id="UP000239867">
    <property type="component" value="Chromosome"/>
</dbReference>
<dbReference type="SMART" id="SM00525">
    <property type="entry name" value="FES"/>
    <property type="match status" value="1"/>
</dbReference>
<dbReference type="InterPro" id="IPR044298">
    <property type="entry name" value="MIG/MutY"/>
</dbReference>
<dbReference type="KEGG" id="deo:CAY53_06930"/>
<keyword evidence="13" id="KW-0234">DNA repair</keyword>
<dbReference type="FunFam" id="1.10.340.30:FF:000002">
    <property type="entry name" value="Adenine DNA glycosylase"/>
    <property type="match status" value="1"/>
</dbReference>
<name>A0A2L1GNJ4_9BACT</name>
<dbReference type="PROSITE" id="PS01155">
    <property type="entry name" value="ENDONUCLEASE_III_2"/>
    <property type="match status" value="1"/>
</dbReference>
<proteinExistence type="inferred from homology"/>
<dbReference type="InterPro" id="IPR015797">
    <property type="entry name" value="NUDIX_hydrolase-like_dom_sf"/>
</dbReference>
<keyword evidence="7" id="KW-0004">4Fe-4S</keyword>
<evidence type="ECO:0000256" key="13">
    <source>
        <dbReference type="ARBA" id="ARBA00023204"/>
    </source>
</evidence>
<keyword evidence="12" id="KW-0411">Iron-sulfur</keyword>
<accession>A0A2L1GNJ4</accession>
<dbReference type="GO" id="GO:0034039">
    <property type="term" value="F:8-oxo-7,8-dihydroguanine DNA N-glycosylase activity"/>
    <property type="evidence" value="ECO:0007669"/>
    <property type="project" value="TreeGrafter"/>
</dbReference>
<evidence type="ECO:0000313" key="16">
    <source>
        <dbReference type="EMBL" id="AVD71239.1"/>
    </source>
</evidence>
<dbReference type="AlphaFoldDB" id="A0A2L1GNJ4"/>
<dbReference type="PROSITE" id="PS00893">
    <property type="entry name" value="NUDIX_BOX"/>
    <property type="match status" value="1"/>
</dbReference>
<dbReference type="InterPro" id="IPR029119">
    <property type="entry name" value="MutY_C"/>
</dbReference>
<dbReference type="CDD" id="cd00056">
    <property type="entry name" value="ENDO3c"/>
    <property type="match status" value="1"/>
</dbReference>
<dbReference type="GO" id="GO:0032357">
    <property type="term" value="F:oxidized purine DNA binding"/>
    <property type="evidence" value="ECO:0007669"/>
    <property type="project" value="TreeGrafter"/>
</dbReference>
<keyword evidence="8" id="KW-0479">Metal-binding</keyword>
<dbReference type="InterPro" id="IPR004036">
    <property type="entry name" value="Endonuclease-III-like_CS2"/>
</dbReference>
<dbReference type="PRINTS" id="PR00502">
    <property type="entry name" value="NUDIXFAMILY"/>
</dbReference>
<dbReference type="GO" id="GO:0006298">
    <property type="term" value="P:mismatch repair"/>
    <property type="evidence" value="ECO:0007669"/>
    <property type="project" value="TreeGrafter"/>
</dbReference>
<dbReference type="SUPFAM" id="SSF48150">
    <property type="entry name" value="DNA-glycosylase"/>
    <property type="match status" value="1"/>
</dbReference>
<sequence length="362" mass="40844">MDSVRARVLDWFAHCKRPLPWRQDYLPYAVWIAEIMGQQTQLERVAEYFTRWMGQFPDIATLASAPEQAVLKSWEGLGYYSRAHNIRRTAKMLVDEYGGQLPQDKKALLTLPGIGPYTAAAILSIGFNQAAPLVDANVERIFARLLDLEEPVKSAAGKQRTQELAACFLDPHAARTCNEALMEFGERVCTPKRPLCGKCPLNGLCLAFRRDTVAMRPVLLGRPQRLDLFMACGIIRQNGLFYIQQRLQNDIWGGLWEFPGGKMENGELPEDAAIREILEETGWQVRIDAPFRSVVHHYTRYRVTLHSFFCTIAAGQRAEPCLAAASQYAWVEAQALARYPYPSGHRQLVAALLKSPVFPAHL</sequence>
<evidence type="ECO:0000256" key="7">
    <source>
        <dbReference type="ARBA" id="ARBA00022485"/>
    </source>
</evidence>
<dbReference type="PROSITE" id="PS51462">
    <property type="entry name" value="NUDIX"/>
    <property type="match status" value="1"/>
</dbReference>
<dbReference type="Pfam" id="PF00730">
    <property type="entry name" value="HhH-GPD"/>
    <property type="match status" value="1"/>
</dbReference>
<keyword evidence="9" id="KW-0227">DNA damage</keyword>
<keyword evidence="17" id="KW-1185">Reference proteome</keyword>
<reference evidence="16 17" key="1">
    <citation type="journal article" date="2018" name="MBio">
        <title>Insights into the evolution of host association through the isolation and characterization of a novel human periodontal pathobiont, Desulfobulbus oralis.</title>
        <authorList>
            <person name="Cross K.L."/>
            <person name="Chirania P."/>
            <person name="Xiong W."/>
            <person name="Beall C.J."/>
            <person name="Elkins J.G."/>
            <person name="Giannone R.J."/>
            <person name="Griffen A.L."/>
            <person name="Guss A.M."/>
            <person name="Hettich R.L."/>
            <person name="Joshi S.S."/>
            <person name="Mokrzan E.M."/>
            <person name="Martin R.K."/>
            <person name="Zhulin I.B."/>
            <person name="Leys E.J."/>
            <person name="Podar M."/>
        </authorList>
    </citation>
    <scope>NUCLEOTIDE SEQUENCE [LARGE SCALE GENOMIC DNA]</scope>
    <source>
        <strain evidence="16 17">ORNL</strain>
    </source>
</reference>
<dbReference type="Gene3D" id="3.90.79.10">
    <property type="entry name" value="Nucleoside Triphosphate Pyrophosphohydrolase"/>
    <property type="match status" value="1"/>
</dbReference>
<dbReference type="InterPro" id="IPR020084">
    <property type="entry name" value="NUDIX_hydrolase_CS"/>
</dbReference>
<dbReference type="RefSeq" id="WP_104936513.1">
    <property type="nucleotide sequence ID" value="NZ_CP021255.1"/>
</dbReference>
<evidence type="ECO:0000256" key="5">
    <source>
        <dbReference type="ARBA" id="ARBA00012045"/>
    </source>
</evidence>
<comment type="cofactor">
    <cofactor evidence="2">
        <name>[4Fe-4S] cluster</name>
        <dbReference type="ChEBI" id="CHEBI:49883"/>
    </cofactor>
</comment>
<dbReference type="InterPro" id="IPR004035">
    <property type="entry name" value="Endouclease-III_FeS-bd_BS"/>
</dbReference>
<dbReference type="EMBL" id="CP021255">
    <property type="protein sequence ID" value="AVD71239.1"/>
    <property type="molecule type" value="Genomic_DNA"/>
</dbReference>
<dbReference type="PROSITE" id="PS00764">
    <property type="entry name" value="ENDONUCLEASE_III_1"/>
    <property type="match status" value="1"/>
</dbReference>
<evidence type="ECO:0000256" key="10">
    <source>
        <dbReference type="ARBA" id="ARBA00022801"/>
    </source>
</evidence>
<comment type="function">
    <text evidence="3">Adenine glycosylase active on G-A mispairs. MutY also corrects error-prone DNA synthesis past GO lesions which are due to the oxidatively damaged form of guanine: 7,8-dihydro-8-oxoguanine (8-oxo-dGTP).</text>
</comment>
<organism evidence="16 17">
    <name type="scientific">Desulfobulbus oralis</name>
    <dbReference type="NCBI Taxonomy" id="1986146"/>
    <lineage>
        <taxon>Bacteria</taxon>
        <taxon>Pseudomonadati</taxon>
        <taxon>Thermodesulfobacteriota</taxon>
        <taxon>Desulfobulbia</taxon>
        <taxon>Desulfobulbales</taxon>
        <taxon>Desulfobulbaceae</taxon>
        <taxon>Desulfobulbus</taxon>
    </lineage>
</organism>
<keyword evidence="14" id="KW-0326">Glycosidase</keyword>
<evidence type="ECO:0000256" key="6">
    <source>
        <dbReference type="ARBA" id="ARBA00022023"/>
    </source>
</evidence>
<dbReference type="InterPro" id="IPR011257">
    <property type="entry name" value="DNA_glycosylase"/>
</dbReference>
<dbReference type="Pfam" id="PF10576">
    <property type="entry name" value="EndIII_4Fe-2S"/>
    <property type="match status" value="1"/>
</dbReference>
<protein>
    <recommendedName>
        <fullName evidence="6">Adenine DNA glycosylase</fullName>
        <ecNumber evidence="5">3.2.2.31</ecNumber>
    </recommendedName>
</protein>
<dbReference type="PANTHER" id="PTHR42944:SF1">
    <property type="entry name" value="ADENINE DNA GLYCOSYLASE"/>
    <property type="match status" value="1"/>
</dbReference>
<dbReference type="GO" id="GO:0006284">
    <property type="term" value="P:base-excision repair"/>
    <property type="evidence" value="ECO:0007669"/>
    <property type="project" value="InterPro"/>
</dbReference>
<dbReference type="CDD" id="cd03425">
    <property type="entry name" value="NUDIX_MutT_NudA_like"/>
    <property type="match status" value="1"/>
</dbReference>
<evidence type="ECO:0000256" key="11">
    <source>
        <dbReference type="ARBA" id="ARBA00023004"/>
    </source>
</evidence>
<comment type="catalytic activity">
    <reaction evidence="1">
        <text>Hydrolyzes free adenine bases from 7,8-dihydro-8-oxoguanine:adenine mismatched double-stranded DNA, leaving an apurinic site.</text>
        <dbReference type="EC" id="3.2.2.31"/>
    </reaction>
</comment>
<dbReference type="InterPro" id="IPR003265">
    <property type="entry name" value="HhH-GPD_domain"/>
</dbReference>
<comment type="similarity">
    <text evidence="4">Belongs to the Nth/MutY family.</text>
</comment>
<evidence type="ECO:0000256" key="3">
    <source>
        <dbReference type="ARBA" id="ARBA00002933"/>
    </source>
</evidence>
<evidence type="ECO:0000256" key="8">
    <source>
        <dbReference type="ARBA" id="ARBA00022723"/>
    </source>
</evidence>
<keyword evidence="10" id="KW-0378">Hydrolase</keyword>
<dbReference type="InterPro" id="IPR003651">
    <property type="entry name" value="Endonuclease3_FeS-loop_motif"/>
</dbReference>
<dbReference type="GO" id="GO:0035485">
    <property type="term" value="F:adenine/guanine mispair binding"/>
    <property type="evidence" value="ECO:0007669"/>
    <property type="project" value="TreeGrafter"/>
</dbReference>
<evidence type="ECO:0000256" key="4">
    <source>
        <dbReference type="ARBA" id="ARBA00008343"/>
    </source>
</evidence>
<evidence type="ECO:0000259" key="15">
    <source>
        <dbReference type="PROSITE" id="PS51462"/>
    </source>
</evidence>
<dbReference type="Pfam" id="PF00633">
    <property type="entry name" value="HHH"/>
    <property type="match status" value="1"/>
</dbReference>
<evidence type="ECO:0000256" key="14">
    <source>
        <dbReference type="ARBA" id="ARBA00023295"/>
    </source>
</evidence>
<dbReference type="SUPFAM" id="SSF55811">
    <property type="entry name" value="Nudix"/>
    <property type="match status" value="1"/>
</dbReference>
<dbReference type="InterPro" id="IPR000445">
    <property type="entry name" value="HhH_motif"/>
</dbReference>
<dbReference type="OrthoDB" id="9802365at2"/>
<evidence type="ECO:0000256" key="1">
    <source>
        <dbReference type="ARBA" id="ARBA00000843"/>
    </source>
</evidence>
<keyword evidence="11" id="KW-0408">Iron</keyword>
<dbReference type="Gene3D" id="1.10.340.30">
    <property type="entry name" value="Hypothetical protein, domain 2"/>
    <property type="match status" value="1"/>
</dbReference>
<dbReference type="GO" id="GO:0051539">
    <property type="term" value="F:4 iron, 4 sulfur cluster binding"/>
    <property type="evidence" value="ECO:0007669"/>
    <property type="project" value="UniProtKB-KW"/>
</dbReference>
<dbReference type="Gene3D" id="1.10.1670.10">
    <property type="entry name" value="Helix-hairpin-Helix base-excision DNA repair enzymes (C-terminal)"/>
    <property type="match status" value="1"/>
</dbReference>
<dbReference type="GO" id="GO:0046872">
    <property type="term" value="F:metal ion binding"/>
    <property type="evidence" value="ECO:0007669"/>
    <property type="project" value="UniProtKB-KW"/>
</dbReference>
<dbReference type="GO" id="GO:0000701">
    <property type="term" value="F:purine-specific mismatch base pair DNA N-glycosylase activity"/>
    <property type="evidence" value="ECO:0007669"/>
    <property type="project" value="UniProtKB-EC"/>
</dbReference>
<dbReference type="EC" id="3.2.2.31" evidence="5"/>
<dbReference type="InterPro" id="IPR023170">
    <property type="entry name" value="HhH_base_excis_C"/>
</dbReference>
<feature type="domain" description="Nudix hydrolase" evidence="15">
    <location>
        <begin position="225"/>
        <end position="354"/>
    </location>
</feature>
<evidence type="ECO:0000313" key="17">
    <source>
        <dbReference type="Proteomes" id="UP000239867"/>
    </source>
</evidence>
<dbReference type="InterPro" id="IPR000086">
    <property type="entry name" value="NUDIX_hydrolase_dom"/>
</dbReference>
<dbReference type="SMART" id="SM00478">
    <property type="entry name" value="ENDO3c"/>
    <property type="match status" value="1"/>
</dbReference>
<evidence type="ECO:0000256" key="12">
    <source>
        <dbReference type="ARBA" id="ARBA00023014"/>
    </source>
</evidence>
<dbReference type="Pfam" id="PF14815">
    <property type="entry name" value="NUDIX_4"/>
    <property type="match status" value="1"/>
</dbReference>
<gene>
    <name evidence="16" type="ORF">CAY53_06930</name>
</gene>
<evidence type="ECO:0000256" key="9">
    <source>
        <dbReference type="ARBA" id="ARBA00022763"/>
    </source>
</evidence>
<evidence type="ECO:0000256" key="2">
    <source>
        <dbReference type="ARBA" id="ARBA00001966"/>
    </source>
</evidence>
<dbReference type="InterPro" id="IPR020476">
    <property type="entry name" value="Nudix_hydrolase"/>
</dbReference>